<reference evidence="2" key="1">
    <citation type="submission" date="2021-03" db="EMBL/GenBank/DDBJ databases">
        <title>Draft genome sequence of rust myrtle Austropuccinia psidii MF-1, a brazilian biotype.</title>
        <authorList>
            <person name="Quecine M.C."/>
            <person name="Pachon D.M.R."/>
            <person name="Bonatelli M.L."/>
            <person name="Correr F.H."/>
            <person name="Franceschini L.M."/>
            <person name="Leite T.F."/>
            <person name="Margarido G.R.A."/>
            <person name="Almeida C.A."/>
            <person name="Ferrarezi J.A."/>
            <person name="Labate C.A."/>
        </authorList>
    </citation>
    <scope>NUCLEOTIDE SEQUENCE</scope>
    <source>
        <strain evidence="2">MF-1</strain>
    </source>
</reference>
<proteinExistence type="predicted"/>
<dbReference type="AlphaFoldDB" id="A0A9Q3IRG3"/>
<feature type="compositionally biased region" description="Polar residues" evidence="1">
    <location>
        <begin position="110"/>
        <end position="137"/>
    </location>
</feature>
<name>A0A9Q3IRG3_9BASI</name>
<feature type="region of interest" description="Disordered" evidence="1">
    <location>
        <begin position="38"/>
        <end position="137"/>
    </location>
</feature>
<accession>A0A9Q3IRG3</accession>
<evidence type="ECO:0000256" key="1">
    <source>
        <dbReference type="SAM" id="MobiDB-lite"/>
    </source>
</evidence>
<keyword evidence="3" id="KW-1185">Reference proteome</keyword>
<feature type="compositionally biased region" description="Basic and acidic residues" evidence="1">
    <location>
        <begin position="88"/>
        <end position="104"/>
    </location>
</feature>
<evidence type="ECO:0000313" key="3">
    <source>
        <dbReference type="Proteomes" id="UP000765509"/>
    </source>
</evidence>
<protein>
    <submittedName>
        <fullName evidence="2">Uncharacterized protein</fullName>
    </submittedName>
</protein>
<feature type="region of interest" description="Disordered" evidence="1">
    <location>
        <begin position="1"/>
        <end position="23"/>
    </location>
</feature>
<dbReference type="Proteomes" id="UP000765509">
    <property type="component" value="Unassembled WGS sequence"/>
</dbReference>
<feature type="compositionally biased region" description="Polar residues" evidence="1">
    <location>
        <begin position="1"/>
        <end position="12"/>
    </location>
</feature>
<sequence>MKDARNSTSSQKPEPFPTGNSRDIPVLVQELVYGSQASAVGTSSKSLDRNNELISSSEEVHWPRKEIGPSEALETHVLQRKSPPNKSIVEKPKHFVKGPEEVGPRKGQQPCGSSSSLHKQEFPSTSANQGQASPKEQ</sequence>
<comment type="caution">
    <text evidence="2">The sequence shown here is derived from an EMBL/GenBank/DDBJ whole genome shotgun (WGS) entry which is preliminary data.</text>
</comment>
<gene>
    <name evidence="2" type="ORF">O181_088245</name>
</gene>
<feature type="compositionally biased region" description="Basic and acidic residues" evidence="1">
    <location>
        <begin position="58"/>
        <end position="68"/>
    </location>
</feature>
<evidence type="ECO:0000313" key="2">
    <source>
        <dbReference type="EMBL" id="MBW0548530.1"/>
    </source>
</evidence>
<organism evidence="2 3">
    <name type="scientific">Austropuccinia psidii MF-1</name>
    <dbReference type="NCBI Taxonomy" id="1389203"/>
    <lineage>
        <taxon>Eukaryota</taxon>
        <taxon>Fungi</taxon>
        <taxon>Dikarya</taxon>
        <taxon>Basidiomycota</taxon>
        <taxon>Pucciniomycotina</taxon>
        <taxon>Pucciniomycetes</taxon>
        <taxon>Pucciniales</taxon>
        <taxon>Sphaerophragmiaceae</taxon>
        <taxon>Austropuccinia</taxon>
    </lineage>
</organism>
<dbReference type="EMBL" id="AVOT02053749">
    <property type="protein sequence ID" value="MBW0548530.1"/>
    <property type="molecule type" value="Genomic_DNA"/>
</dbReference>